<name>A0ABR3RCC2_9PLEO</name>
<feature type="region of interest" description="Disordered" evidence="1">
    <location>
        <begin position="364"/>
        <end position="409"/>
    </location>
</feature>
<dbReference type="Proteomes" id="UP001521222">
    <property type="component" value="Unassembled WGS sequence"/>
</dbReference>
<proteinExistence type="predicted"/>
<reference evidence="2 3" key="1">
    <citation type="submission" date="2024-02" db="EMBL/GenBank/DDBJ databases">
        <title>De novo assembly and annotation of 12 fungi associated with fruit tree decline syndrome in Ontario, Canada.</title>
        <authorList>
            <person name="Sulman M."/>
            <person name="Ellouze W."/>
            <person name="Ilyukhin E."/>
        </authorList>
    </citation>
    <scope>NUCLEOTIDE SEQUENCE [LARGE SCALE GENOMIC DNA]</scope>
    <source>
        <strain evidence="2 3">M97-236</strain>
    </source>
</reference>
<evidence type="ECO:0000256" key="1">
    <source>
        <dbReference type="SAM" id="MobiDB-lite"/>
    </source>
</evidence>
<keyword evidence="3" id="KW-1185">Reference proteome</keyword>
<gene>
    <name evidence="2" type="ORF">SLS59_004796</name>
</gene>
<accession>A0ABR3RCC2</accession>
<organism evidence="2 3">
    <name type="scientific">Nothophoma quercina</name>
    <dbReference type="NCBI Taxonomy" id="749835"/>
    <lineage>
        <taxon>Eukaryota</taxon>
        <taxon>Fungi</taxon>
        <taxon>Dikarya</taxon>
        <taxon>Ascomycota</taxon>
        <taxon>Pezizomycotina</taxon>
        <taxon>Dothideomycetes</taxon>
        <taxon>Pleosporomycetidae</taxon>
        <taxon>Pleosporales</taxon>
        <taxon>Pleosporineae</taxon>
        <taxon>Didymellaceae</taxon>
        <taxon>Nothophoma</taxon>
    </lineage>
</organism>
<evidence type="ECO:0000313" key="3">
    <source>
        <dbReference type="Proteomes" id="UP001521222"/>
    </source>
</evidence>
<sequence>MAASHEDEAFASRAKQTNAKCAAQARKISDEFRQIERRKVKLVTLRKINAGTRDVWLQNLTQNTIVPYSKAWNLKFAESMQATLPPEVRNIVYGYLLDDDMWTKHGNDIQAVGSMVSPHIGHCRCMYHGQGRPRVPHFLLPEYTGGPTSLEIVEKLYSDDWFKDQTFYGETIGLQHLVHQDAFRAGYDPASRIRSLNITCNVDRHRHSPNRCAQKSSCDHNPYERRYFGQDNLKSEFDHLLGLARNKDFRCLEVTFIQRNVRIDVLEEALEAFADVYKTFRAAGTVMRIQWMYRCISSLGAPHDHSRNVGKFYSEPRLRWKYRMLQFLEKVVECIEPKHVKFINEPGLGLSDTEFVHRMWDSDENQYTTDEELSEEEDDDYDEHDEETNSGSDDESNAIYRPDGTLYAE</sequence>
<protein>
    <submittedName>
        <fullName evidence="2">Uncharacterized protein</fullName>
    </submittedName>
</protein>
<comment type="caution">
    <text evidence="2">The sequence shown here is derived from an EMBL/GenBank/DDBJ whole genome shotgun (WGS) entry which is preliminary data.</text>
</comment>
<dbReference type="EMBL" id="JAKIXB020000014">
    <property type="protein sequence ID" value="KAL1602111.1"/>
    <property type="molecule type" value="Genomic_DNA"/>
</dbReference>
<feature type="compositionally biased region" description="Acidic residues" evidence="1">
    <location>
        <begin position="369"/>
        <end position="396"/>
    </location>
</feature>
<evidence type="ECO:0000313" key="2">
    <source>
        <dbReference type="EMBL" id="KAL1602111.1"/>
    </source>
</evidence>